<dbReference type="InterPro" id="IPR029063">
    <property type="entry name" value="SAM-dependent_MTases_sf"/>
</dbReference>
<dbReference type="Pfam" id="PF08241">
    <property type="entry name" value="Methyltransf_11"/>
    <property type="match status" value="1"/>
</dbReference>
<keyword evidence="2" id="KW-0808">Transferase</keyword>
<dbReference type="EMBL" id="BAAATL010000016">
    <property type="protein sequence ID" value="GAA2488430.1"/>
    <property type="molecule type" value="Genomic_DNA"/>
</dbReference>
<dbReference type="GO" id="GO:0032259">
    <property type="term" value="P:methylation"/>
    <property type="evidence" value="ECO:0007669"/>
    <property type="project" value="UniProtKB-KW"/>
</dbReference>
<organism evidence="2 3">
    <name type="scientific">Streptomyces graminearus</name>
    <dbReference type="NCBI Taxonomy" id="284030"/>
    <lineage>
        <taxon>Bacteria</taxon>
        <taxon>Bacillati</taxon>
        <taxon>Actinomycetota</taxon>
        <taxon>Actinomycetes</taxon>
        <taxon>Kitasatosporales</taxon>
        <taxon>Streptomycetaceae</taxon>
        <taxon>Streptomyces</taxon>
    </lineage>
</organism>
<evidence type="ECO:0000313" key="2">
    <source>
        <dbReference type="EMBL" id="GAA2488430.1"/>
    </source>
</evidence>
<protein>
    <submittedName>
        <fullName evidence="2">Methyltransferase domain-containing protein</fullName>
    </submittedName>
</protein>
<accession>A0ABN3LQB9</accession>
<feature type="domain" description="Methyltransferase type 11" evidence="1">
    <location>
        <begin position="45"/>
        <end position="139"/>
    </location>
</feature>
<sequence>MTSPPPAPDTTDWAAERYQTLAARLQPISEALCATADLRAGERVLDVACATGNAALAAARRGCAVTAVDLDPGMLAVARHRSAVEHLPIEVYAGDAQRLPFPDRSFDAVLSTYGAMFAPDTGATARELARVCRPGGRIALANWSPGGVIDEVFAALHHHLPGSPDLTRAVDAWGTTEKLRALFPAARVTTAARHLDLRSTSCEAWSETFLHSFGPAAPDLADASGTATALRAGLLRAFGDHTSPDGPGVRIRHAYLEAVITPSP</sequence>
<dbReference type="InterPro" id="IPR050508">
    <property type="entry name" value="Methyltransf_Superfamily"/>
</dbReference>
<gene>
    <name evidence="2" type="ORF">GCM10010422_38260</name>
</gene>
<keyword evidence="3" id="KW-1185">Reference proteome</keyword>
<dbReference type="RefSeq" id="WP_346075636.1">
    <property type="nucleotide sequence ID" value="NZ_BAAATL010000016.1"/>
</dbReference>
<dbReference type="PANTHER" id="PTHR42912">
    <property type="entry name" value="METHYLTRANSFERASE"/>
    <property type="match status" value="1"/>
</dbReference>
<reference evidence="2 3" key="1">
    <citation type="journal article" date="2019" name="Int. J. Syst. Evol. Microbiol.">
        <title>The Global Catalogue of Microorganisms (GCM) 10K type strain sequencing project: providing services to taxonomists for standard genome sequencing and annotation.</title>
        <authorList>
            <consortium name="The Broad Institute Genomics Platform"/>
            <consortium name="The Broad Institute Genome Sequencing Center for Infectious Disease"/>
            <person name="Wu L."/>
            <person name="Ma J."/>
        </authorList>
    </citation>
    <scope>NUCLEOTIDE SEQUENCE [LARGE SCALE GENOMIC DNA]</scope>
    <source>
        <strain evidence="2 3">JCM 6923</strain>
    </source>
</reference>
<keyword evidence="2" id="KW-0489">Methyltransferase</keyword>
<proteinExistence type="predicted"/>
<dbReference type="SUPFAM" id="SSF53335">
    <property type="entry name" value="S-adenosyl-L-methionine-dependent methyltransferases"/>
    <property type="match status" value="1"/>
</dbReference>
<comment type="caution">
    <text evidence="2">The sequence shown here is derived from an EMBL/GenBank/DDBJ whole genome shotgun (WGS) entry which is preliminary data.</text>
</comment>
<evidence type="ECO:0000313" key="3">
    <source>
        <dbReference type="Proteomes" id="UP001501721"/>
    </source>
</evidence>
<dbReference type="GO" id="GO:0008168">
    <property type="term" value="F:methyltransferase activity"/>
    <property type="evidence" value="ECO:0007669"/>
    <property type="project" value="UniProtKB-KW"/>
</dbReference>
<dbReference type="Proteomes" id="UP001501721">
    <property type="component" value="Unassembled WGS sequence"/>
</dbReference>
<dbReference type="InterPro" id="IPR013216">
    <property type="entry name" value="Methyltransf_11"/>
</dbReference>
<dbReference type="Gene3D" id="3.40.50.150">
    <property type="entry name" value="Vaccinia Virus protein VP39"/>
    <property type="match status" value="1"/>
</dbReference>
<evidence type="ECO:0000259" key="1">
    <source>
        <dbReference type="Pfam" id="PF08241"/>
    </source>
</evidence>
<name>A0ABN3LQB9_9ACTN</name>
<dbReference type="CDD" id="cd02440">
    <property type="entry name" value="AdoMet_MTases"/>
    <property type="match status" value="1"/>
</dbReference>